<feature type="compositionally biased region" description="Basic residues" evidence="16">
    <location>
        <begin position="408"/>
        <end position="417"/>
    </location>
</feature>
<dbReference type="EMBL" id="SJKD01000002">
    <property type="protein sequence ID" value="TCC50860.1"/>
    <property type="molecule type" value="Genomic_DNA"/>
</dbReference>
<comment type="subcellular location">
    <subcellularLocation>
        <location evidence="3">Cytoplasm</location>
    </subcellularLocation>
</comment>
<comment type="cofactor">
    <cofactor evidence="1">
        <name>Mg(2+)</name>
        <dbReference type="ChEBI" id="CHEBI:18420"/>
    </cofactor>
</comment>
<feature type="compositionally biased region" description="Acidic residues" evidence="16">
    <location>
        <begin position="365"/>
        <end position="403"/>
    </location>
</feature>
<keyword evidence="11" id="KW-0460">Magnesium</keyword>
<feature type="compositionally biased region" description="Basic residues" evidence="16">
    <location>
        <begin position="66"/>
        <end position="97"/>
    </location>
</feature>
<evidence type="ECO:0000256" key="14">
    <source>
        <dbReference type="ARBA" id="ARBA00066879"/>
    </source>
</evidence>
<feature type="compositionally biased region" description="Low complexity" evidence="16">
    <location>
        <begin position="188"/>
        <end position="202"/>
    </location>
</feature>
<evidence type="ECO:0000256" key="7">
    <source>
        <dbReference type="ARBA" id="ARBA00022694"/>
    </source>
</evidence>
<sequence>MLDNEPTTEAAETAATAQQPSSGRTAKKAAAKKTTTRKRAAKTAAAEAVPTQSDGETADPAPVKKAAAKKAAAKKTPMKKAAAKTAAKKTTAKRTAKKTAAQDTFPELSENAAPGTSTADAGPVVENASAPAKKTTRKRTSRKAAATDLTSTDSPVTDGPVADAGDPSGAATEAAPAAKRSSRRRGAKTTATASATDGAPSTIFPKAEEEAEIPAEETTTRRTRRRAPAAAAVLFQAPTDVPAQAPAQAAATSPVEATAQATAKTTPETTPETAKATPEPTADEQPTTTRRRRSRRGRDAEAREATAEETEQTAVAVDKAAEDESADAQSEPDAQSEDGEEGGEGTRRRRRRRGGRRRRKSGDADGAEDSSDEHSDEDEADEQDAETGSDDEQDASADSDEEGSGSSSRRRRRRRRRKGEEGATSPDDPDETVVRVREPRSKNTANEITAVEGSTRLEAKKQRRREGRAAGRRRAPIVTEAEFLARRESVARTMVIRSREDLTQIAVSEDNVLVEHYVAQAEQTSLIGNVYLGRVQNVLPSMEAAFIDIGKGRNAVLYAGEVDWATLGGANGPRKIEQVLKSGQAVLVQVTKDPIGHKGARLTNQISLPGRYVVYVPRGGNGGISRKLPDTERNRLKTILKDIVPDEAGVIVRTAAEGASEEELTADVSRLQSFWEDIEKKSKNGQAPQLLYGEPDLLIRVVRDLFTEDFAKLVISGDRAYDQVREYVTSVAPHLADRVEKWSGDGDVFASFRIDEQIKKALDRKVWLPSGGSLIIDRTEAMTVVDVNTGKFTGSGGNLEETVTKNNLEAAEEIVRQLRLRDIGGIIVIDFIDMVLESNRDLVLRRLVECLGRDRTKHQVAEVTSLGLVQMTRKRIGTGLLEAFSENCDHCGGRGLILHDEPKESRRRDSRNGNGQDNNKPAAAQADDGGRKSSRRRRGKGRGEDEQPAEDTSQHNADAAQRLAQIAAASAVDAKKSDDDAGTTETPTGYPASGSDDVQVSPEATGFPTETAESTTTVGAEVAPAGAPATASAEAEAETAPAEAAKNGSSRRRRSSRGRGKAATEGDAGNTEAGATSDTTELVSTGS</sequence>
<keyword evidence="8" id="KW-0479">Metal-binding</keyword>
<feature type="domain" description="S1 motif" evidence="17">
    <location>
        <begin position="528"/>
        <end position="611"/>
    </location>
</feature>
<organism evidence="18 19">
    <name type="scientific">Kribbella capetownensis</name>
    <dbReference type="NCBI Taxonomy" id="1572659"/>
    <lineage>
        <taxon>Bacteria</taxon>
        <taxon>Bacillati</taxon>
        <taxon>Actinomycetota</taxon>
        <taxon>Actinomycetes</taxon>
        <taxon>Propionibacteriales</taxon>
        <taxon>Kribbellaceae</taxon>
        <taxon>Kribbella</taxon>
    </lineage>
</organism>
<comment type="similarity">
    <text evidence="4">Belongs to the RNase E/G family.</text>
</comment>
<dbReference type="Pfam" id="PF10150">
    <property type="entry name" value="RNase_E_G"/>
    <property type="match status" value="1"/>
</dbReference>
<feature type="compositionally biased region" description="Basic residues" evidence="16">
    <location>
        <begin position="461"/>
        <end position="473"/>
    </location>
</feature>
<evidence type="ECO:0000256" key="6">
    <source>
        <dbReference type="ARBA" id="ARBA00022664"/>
    </source>
</evidence>
<evidence type="ECO:0000256" key="5">
    <source>
        <dbReference type="ARBA" id="ARBA00022490"/>
    </source>
</evidence>
<feature type="compositionally biased region" description="Basic and acidic residues" evidence="16">
    <location>
        <begin position="297"/>
        <end position="306"/>
    </location>
</feature>
<comment type="catalytic activity">
    <reaction evidence="13">
        <text>Endonucleolytic cleavage of single-stranded RNA in A- and U-rich regions.</text>
        <dbReference type="EC" id="3.1.26.12"/>
    </reaction>
</comment>
<gene>
    <name evidence="18" type="ORF">E0H75_11900</name>
</gene>
<evidence type="ECO:0000259" key="17">
    <source>
        <dbReference type="PROSITE" id="PS50126"/>
    </source>
</evidence>
<feature type="compositionally biased region" description="Basic and acidic residues" evidence="16">
    <location>
        <begin position="892"/>
        <end position="911"/>
    </location>
</feature>
<feature type="region of interest" description="Disordered" evidence="16">
    <location>
        <begin position="1"/>
        <end position="473"/>
    </location>
</feature>
<dbReference type="SUPFAM" id="SSF50249">
    <property type="entry name" value="Nucleic acid-binding proteins"/>
    <property type="match status" value="1"/>
</dbReference>
<feature type="compositionally biased region" description="Low complexity" evidence="16">
    <location>
        <begin position="228"/>
        <end position="280"/>
    </location>
</feature>
<comment type="caution">
    <text evidence="18">The sequence shown here is derived from an EMBL/GenBank/DDBJ whole genome shotgun (WGS) entry which is preliminary data.</text>
</comment>
<dbReference type="GO" id="GO:0006364">
    <property type="term" value="P:rRNA processing"/>
    <property type="evidence" value="ECO:0007669"/>
    <property type="project" value="TreeGrafter"/>
</dbReference>
<dbReference type="PROSITE" id="PS50126">
    <property type="entry name" value="S1"/>
    <property type="match status" value="1"/>
</dbReference>
<dbReference type="InterPro" id="IPR012340">
    <property type="entry name" value="NA-bd_OB-fold"/>
</dbReference>
<accession>A0A4R0JVW2</accession>
<dbReference type="InterPro" id="IPR019307">
    <property type="entry name" value="RNA-bd_AU-1/RNase_E/G"/>
</dbReference>
<evidence type="ECO:0000256" key="9">
    <source>
        <dbReference type="ARBA" id="ARBA00022801"/>
    </source>
</evidence>
<feature type="compositionally biased region" description="Low complexity" evidence="16">
    <location>
        <begin position="1015"/>
        <end position="1045"/>
    </location>
</feature>
<dbReference type="PANTHER" id="PTHR30001">
    <property type="entry name" value="RIBONUCLEASE"/>
    <property type="match status" value="1"/>
</dbReference>
<dbReference type="FunFam" id="2.40.50.140:FF:000066">
    <property type="entry name" value="Ribonuclease E"/>
    <property type="match status" value="1"/>
</dbReference>
<evidence type="ECO:0000256" key="4">
    <source>
        <dbReference type="ARBA" id="ARBA00005522"/>
    </source>
</evidence>
<feature type="region of interest" description="Disordered" evidence="16">
    <location>
        <begin position="892"/>
        <end position="1087"/>
    </location>
</feature>
<dbReference type="SMART" id="SM00316">
    <property type="entry name" value="S1"/>
    <property type="match status" value="1"/>
</dbReference>
<keyword evidence="6" id="KW-0507">mRNA processing</keyword>
<dbReference type="PANTHER" id="PTHR30001:SF0">
    <property type="entry name" value="RIBONUCLEASE G"/>
    <property type="match status" value="1"/>
</dbReference>
<comment type="cofactor">
    <cofactor evidence="2">
        <name>Zn(2+)</name>
        <dbReference type="ChEBI" id="CHEBI:29105"/>
    </cofactor>
</comment>
<keyword evidence="12" id="KW-0694">RNA-binding</keyword>
<dbReference type="GO" id="GO:0006397">
    <property type="term" value="P:mRNA processing"/>
    <property type="evidence" value="ECO:0007669"/>
    <property type="project" value="UniProtKB-KW"/>
</dbReference>
<keyword evidence="7" id="KW-0819">tRNA processing</keyword>
<dbReference type="GO" id="GO:0046872">
    <property type="term" value="F:metal ion binding"/>
    <property type="evidence" value="ECO:0007669"/>
    <property type="project" value="UniProtKB-KW"/>
</dbReference>
<keyword evidence="10" id="KW-0862">Zinc</keyword>
<dbReference type="GO" id="GO:0005737">
    <property type="term" value="C:cytoplasm"/>
    <property type="evidence" value="ECO:0007669"/>
    <property type="project" value="UniProtKB-SubCell"/>
</dbReference>
<evidence type="ECO:0000256" key="1">
    <source>
        <dbReference type="ARBA" id="ARBA00001946"/>
    </source>
</evidence>
<protein>
    <recommendedName>
        <fullName evidence="15">Ribonuclease E</fullName>
        <ecNumber evidence="14">3.1.26.12</ecNumber>
    </recommendedName>
</protein>
<feature type="compositionally biased region" description="Basic and acidic residues" evidence="16">
    <location>
        <begin position="432"/>
        <end position="441"/>
    </location>
</feature>
<name>A0A4R0JVW2_9ACTN</name>
<keyword evidence="5" id="KW-0963">Cytoplasm</keyword>
<proteinExistence type="inferred from homology"/>
<reference evidence="18 19" key="1">
    <citation type="submission" date="2019-02" db="EMBL/GenBank/DDBJ databases">
        <title>Kribbella capetownensis sp. nov. and Kribbella speibonae sp. nov., isolated from soil.</title>
        <authorList>
            <person name="Curtis S.M."/>
            <person name="Norton I."/>
            <person name="Everest G.J."/>
            <person name="Meyers P.R."/>
        </authorList>
    </citation>
    <scope>NUCLEOTIDE SEQUENCE [LARGE SCALE GENOMIC DNA]</scope>
    <source>
        <strain evidence="18 19">YM53</strain>
    </source>
</reference>
<evidence type="ECO:0000256" key="16">
    <source>
        <dbReference type="SAM" id="MobiDB-lite"/>
    </source>
</evidence>
<dbReference type="InterPro" id="IPR003029">
    <property type="entry name" value="S1_domain"/>
</dbReference>
<dbReference type="OrthoDB" id="9804278at2"/>
<feature type="compositionally biased region" description="Acidic residues" evidence="16">
    <location>
        <begin position="334"/>
        <end position="343"/>
    </location>
</feature>
<dbReference type="EC" id="3.1.26.12" evidence="14"/>
<evidence type="ECO:0000256" key="13">
    <source>
        <dbReference type="ARBA" id="ARBA00050524"/>
    </source>
</evidence>
<dbReference type="GO" id="GO:0008995">
    <property type="term" value="F:ribonuclease E activity"/>
    <property type="evidence" value="ECO:0007669"/>
    <property type="project" value="UniProtKB-EC"/>
</dbReference>
<evidence type="ECO:0000256" key="15">
    <source>
        <dbReference type="ARBA" id="ARBA00072999"/>
    </source>
</evidence>
<feature type="compositionally biased region" description="Low complexity" evidence="16">
    <location>
        <begin position="957"/>
        <end position="972"/>
    </location>
</feature>
<dbReference type="InterPro" id="IPR004659">
    <property type="entry name" value="RNase_E/G"/>
</dbReference>
<evidence type="ECO:0000256" key="10">
    <source>
        <dbReference type="ARBA" id="ARBA00022833"/>
    </source>
</evidence>
<evidence type="ECO:0000256" key="8">
    <source>
        <dbReference type="ARBA" id="ARBA00022723"/>
    </source>
</evidence>
<feature type="compositionally biased region" description="Low complexity" evidence="16">
    <location>
        <begin position="7"/>
        <end position="17"/>
    </location>
</feature>
<dbReference type="GO" id="GO:0008033">
    <property type="term" value="P:tRNA processing"/>
    <property type="evidence" value="ECO:0007669"/>
    <property type="project" value="UniProtKB-KW"/>
</dbReference>
<feature type="compositionally biased region" description="Polar residues" evidence="16">
    <location>
        <begin position="1073"/>
        <end position="1087"/>
    </location>
</feature>
<dbReference type="Proteomes" id="UP000293342">
    <property type="component" value="Unassembled WGS sequence"/>
</dbReference>
<feature type="compositionally biased region" description="Basic residues" evidence="16">
    <location>
        <begin position="1049"/>
        <end position="1060"/>
    </location>
</feature>
<evidence type="ECO:0000256" key="3">
    <source>
        <dbReference type="ARBA" id="ARBA00004496"/>
    </source>
</evidence>
<feature type="compositionally biased region" description="Basic residues" evidence="16">
    <location>
        <begin position="25"/>
        <end position="41"/>
    </location>
</feature>
<dbReference type="GO" id="GO:0003723">
    <property type="term" value="F:RNA binding"/>
    <property type="evidence" value="ECO:0007669"/>
    <property type="project" value="UniProtKB-KW"/>
</dbReference>
<feature type="compositionally biased region" description="Basic residues" evidence="16">
    <location>
        <begin position="347"/>
        <end position="360"/>
    </location>
</feature>
<evidence type="ECO:0000313" key="18">
    <source>
        <dbReference type="EMBL" id="TCC50860.1"/>
    </source>
</evidence>
<evidence type="ECO:0000256" key="11">
    <source>
        <dbReference type="ARBA" id="ARBA00022842"/>
    </source>
</evidence>
<keyword evidence="19" id="KW-1185">Reference proteome</keyword>
<evidence type="ECO:0000256" key="2">
    <source>
        <dbReference type="ARBA" id="ARBA00001947"/>
    </source>
</evidence>
<evidence type="ECO:0000256" key="12">
    <source>
        <dbReference type="ARBA" id="ARBA00022884"/>
    </source>
</evidence>
<dbReference type="Gene3D" id="2.40.50.140">
    <property type="entry name" value="Nucleic acid-binding proteins"/>
    <property type="match status" value="1"/>
</dbReference>
<dbReference type="NCBIfam" id="TIGR00757">
    <property type="entry name" value="RNaseEG"/>
    <property type="match status" value="1"/>
</dbReference>
<feature type="compositionally biased region" description="Low complexity" evidence="16">
    <location>
        <begin position="170"/>
        <end position="179"/>
    </location>
</feature>
<keyword evidence="9" id="KW-0378">Hydrolase</keyword>
<dbReference type="CDD" id="cd04453">
    <property type="entry name" value="S1_RNase_E"/>
    <property type="match status" value="1"/>
</dbReference>
<dbReference type="RefSeq" id="WP_131513559.1">
    <property type="nucleotide sequence ID" value="NZ_SJKD01000002.1"/>
</dbReference>
<dbReference type="AlphaFoldDB" id="A0A4R0JVW2"/>
<evidence type="ECO:0000313" key="19">
    <source>
        <dbReference type="Proteomes" id="UP000293342"/>
    </source>
</evidence>